<dbReference type="EMBL" id="CP001739">
    <property type="protein sequence ID" value="ACZ10102.1"/>
    <property type="molecule type" value="Genomic_DNA"/>
</dbReference>
<gene>
    <name evidence="1" type="ordered locus">Sterm_3261</name>
</gene>
<dbReference type="KEGG" id="str:Sterm_3261"/>
<sequence>MEINSYILKPGHEMIPFKTYADFVNVNDIGKLLEVEKDLDNFYLDGAIEIKTNDQTLLELNDWDLVDQLWSYILNIIEEYNINGESEVYFPDSPNKIKIKRMYNDYLMFSIVTDKERKIIINKNEIFGILLKKAKDFFSSISVLKDYKDGSLKEIERAEKIAGDTLEADYNREY</sequence>
<accession>D1APR8</accession>
<dbReference type="AlphaFoldDB" id="D1APR8"/>
<dbReference type="RefSeq" id="WP_012862684.1">
    <property type="nucleotide sequence ID" value="NC_013517.1"/>
</dbReference>
<evidence type="ECO:0000313" key="1">
    <source>
        <dbReference type="EMBL" id="ACZ10102.1"/>
    </source>
</evidence>
<reference evidence="1 2" key="2">
    <citation type="journal article" date="2010" name="Stand. Genomic Sci.">
        <title>Complete genome sequence of Sebaldella termitidis type strain (NCTC 11300).</title>
        <authorList>
            <person name="Harmon-Smith M."/>
            <person name="Celia L."/>
            <person name="Chertkov O."/>
            <person name="Lapidus A."/>
            <person name="Copeland A."/>
            <person name="Glavina Del Rio T."/>
            <person name="Nolan M."/>
            <person name="Lucas S."/>
            <person name="Tice H."/>
            <person name="Cheng J.F."/>
            <person name="Han C."/>
            <person name="Detter J.C."/>
            <person name="Bruce D."/>
            <person name="Goodwin L."/>
            <person name="Pitluck S."/>
            <person name="Pati A."/>
            <person name="Liolios K."/>
            <person name="Ivanova N."/>
            <person name="Mavromatis K."/>
            <person name="Mikhailova N."/>
            <person name="Chen A."/>
            <person name="Palaniappan K."/>
            <person name="Land M."/>
            <person name="Hauser L."/>
            <person name="Chang Y.J."/>
            <person name="Jeffries C.D."/>
            <person name="Brettin T."/>
            <person name="Goker M."/>
            <person name="Beck B."/>
            <person name="Bristow J."/>
            <person name="Eisen J.A."/>
            <person name="Markowitz V."/>
            <person name="Hugenholtz P."/>
            <person name="Kyrpides N.C."/>
            <person name="Klenk H.P."/>
            <person name="Chen F."/>
        </authorList>
    </citation>
    <scope>NUCLEOTIDE SEQUENCE [LARGE SCALE GENOMIC DNA]</scope>
    <source>
        <strain evidence="2">ATCC 33386 / NCTC 11300</strain>
    </source>
</reference>
<dbReference type="Proteomes" id="UP000000845">
    <property type="component" value="Chromosome"/>
</dbReference>
<evidence type="ECO:0000313" key="2">
    <source>
        <dbReference type="Proteomes" id="UP000000845"/>
    </source>
</evidence>
<proteinExistence type="predicted"/>
<dbReference type="HOGENOM" id="CLU_126577_1_0_0"/>
<organism evidence="1 2">
    <name type="scientific">Sebaldella termitidis (strain ATCC 33386 / NCTC 11300)</name>
    <dbReference type="NCBI Taxonomy" id="526218"/>
    <lineage>
        <taxon>Bacteria</taxon>
        <taxon>Fusobacteriati</taxon>
        <taxon>Fusobacteriota</taxon>
        <taxon>Fusobacteriia</taxon>
        <taxon>Fusobacteriales</taxon>
        <taxon>Leptotrichiaceae</taxon>
        <taxon>Sebaldella</taxon>
    </lineage>
</organism>
<keyword evidence="2" id="KW-1185">Reference proteome</keyword>
<reference evidence="2" key="1">
    <citation type="submission" date="2009-09" db="EMBL/GenBank/DDBJ databases">
        <title>The complete chromosome of Sebaldella termitidis ATCC 33386.</title>
        <authorList>
            <consortium name="US DOE Joint Genome Institute (JGI-PGF)"/>
            <person name="Lucas S."/>
            <person name="Copeland A."/>
            <person name="Lapidus A."/>
            <person name="Glavina del Rio T."/>
            <person name="Dalin E."/>
            <person name="Tice H."/>
            <person name="Bruce D."/>
            <person name="Goodwin L."/>
            <person name="Pitluck S."/>
            <person name="Kyrpides N."/>
            <person name="Mavromatis K."/>
            <person name="Ivanova N."/>
            <person name="Mikhailova N."/>
            <person name="Sims D."/>
            <person name="Meincke L."/>
            <person name="Brettin T."/>
            <person name="Detter J.C."/>
            <person name="Han C."/>
            <person name="Larimer F."/>
            <person name="Land M."/>
            <person name="Hauser L."/>
            <person name="Markowitz V."/>
            <person name="Cheng J.F."/>
            <person name="Hugenholtz P."/>
            <person name="Woyke T."/>
            <person name="Wu D."/>
            <person name="Eisen J.A."/>
        </authorList>
    </citation>
    <scope>NUCLEOTIDE SEQUENCE [LARGE SCALE GENOMIC DNA]</scope>
    <source>
        <strain evidence="2">ATCC 33386 / NCTC 11300</strain>
    </source>
</reference>
<dbReference type="STRING" id="526218.Sterm_3261"/>
<dbReference type="eggNOG" id="ENOG5032WUQ">
    <property type="taxonomic scope" value="Bacteria"/>
</dbReference>
<protein>
    <submittedName>
        <fullName evidence="1">Uncharacterized protein</fullName>
    </submittedName>
</protein>
<name>D1APR8_SEBTE</name>